<dbReference type="AlphaFoldDB" id="A0A1H7VNS7"/>
<dbReference type="RefSeq" id="WP_093882431.1">
    <property type="nucleotide sequence ID" value="NZ_FOBS01000004.1"/>
</dbReference>
<evidence type="ECO:0000313" key="1">
    <source>
        <dbReference type="EMBL" id="SEM10467.1"/>
    </source>
</evidence>
<dbReference type="EMBL" id="FOBS01000004">
    <property type="protein sequence ID" value="SEM10467.1"/>
    <property type="molecule type" value="Genomic_DNA"/>
</dbReference>
<proteinExistence type="predicted"/>
<dbReference type="Gene3D" id="1.10.490.70">
    <property type="entry name" value="Histidine kinase N-terminal domain"/>
    <property type="match status" value="1"/>
</dbReference>
<accession>A0A1H7VNS7</accession>
<dbReference type="STRING" id="43775.SAMN04489760_10475"/>
<dbReference type="OrthoDB" id="129466at2"/>
<reference evidence="1 2" key="1">
    <citation type="submission" date="2016-10" db="EMBL/GenBank/DDBJ databases">
        <authorList>
            <person name="de Groot N.N."/>
        </authorList>
    </citation>
    <scope>NUCLEOTIDE SEQUENCE [LARGE SCALE GENOMIC DNA]</scope>
    <source>
        <strain evidence="1 2">DSM 8423</strain>
    </source>
</reference>
<gene>
    <name evidence="1" type="ORF">SAMN04489760_10475</name>
</gene>
<evidence type="ECO:0000313" key="2">
    <source>
        <dbReference type="Proteomes" id="UP000198744"/>
    </source>
</evidence>
<evidence type="ECO:0008006" key="3">
    <source>
        <dbReference type="Google" id="ProtNLM"/>
    </source>
</evidence>
<name>A0A1H7VNS7_9BACT</name>
<keyword evidence="2" id="KW-1185">Reference proteome</keyword>
<protein>
    <recommendedName>
        <fullName evidence="3">RsbT co-antagonist protein rsbRD N-terminal domain-containing protein</fullName>
    </recommendedName>
</protein>
<organism evidence="1 2">
    <name type="scientific">Syntrophus gentianae</name>
    <dbReference type="NCBI Taxonomy" id="43775"/>
    <lineage>
        <taxon>Bacteria</taxon>
        <taxon>Pseudomonadati</taxon>
        <taxon>Thermodesulfobacteriota</taxon>
        <taxon>Syntrophia</taxon>
        <taxon>Syntrophales</taxon>
        <taxon>Syntrophaceae</taxon>
        <taxon>Syntrophus</taxon>
    </lineage>
</organism>
<dbReference type="Proteomes" id="UP000198744">
    <property type="component" value="Unassembled WGS sequence"/>
</dbReference>
<sequence length="150" mass="17888">MMKVFADRLFDVVVKHKRDIAANWAKDVRKNTKTPSYHDYTQDQCISFAVDFYENFTNLYFEPKPYAGQEEYFTKYAERRFQEGTPLHEALHALIMMRRHLWLFADMQVVFTSPLDSYQAIEAITKTMRIFDFAIYLISGKYEELLKAKK</sequence>